<accession>A0A8J6PJ02</accession>
<evidence type="ECO:0000313" key="2">
    <source>
        <dbReference type="EMBL" id="MBC9811940.1"/>
    </source>
</evidence>
<organism evidence="2 3">
    <name type="scientific">Taishania pollutisoli</name>
    <dbReference type="NCBI Taxonomy" id="2766479"/>
    <lineage>
        <taxon>Bacteria</taxon>
        <taxon>Pseudomonadati</taxon>
        <taxon>Bacteroidota</taxon>
        <taxon>Flavobacteriia</taxon>
        <taxon>Flavobacteriales</taxon>
        <taxon>Crocinitomicaceae</taxon>
        <taxon>Taishania</taxon>
    </lineage>
</organism>
<evidence type="ECO:0000313" key="3">
    <source>
        <dbReference type="Proteomes" id="UP000652681"/>
    </source>
</evidence>
<dbReference type="PANTHER" id="PTHR23408">
    <property type="entry name" value="METHYLMALONYL-COA MUTASE"/>
    <property type="match status" value="1"/>
</dbReference>
<dbReference type="RefSeq" id="WP_163490306.1">
    <property type="nucleotide sequence ID" value="NZ_JACVEL010000003.1"/>
</dbReference>
<dbReference type="NCBIfam" id="NF006958">
    <property type="entry name" value="PRK09435.1"/>
    <property type="match status" value="1"/>
</dbReference>
<reference evidence="2" key="1">
    <citation type="submission" date="2020-09" db="EMBL/GenBank/DDBJ databases">
        <title>Taishania pollutisoli gen. nov., sp. nov., Isolated from Tetrabromobisphenol A-Contaminated Soil.</title>
        <authorList>
            <person name="Chen Q."/>
        </authorList>
    </citation>
    <scope>NUCLEOTIDE SEQUENCE</scope>
    <source>
        <strain evidence="2">CZZ-1</strain>
    </source>
</reference>
<dbReference type="Pfam" id="PF03308">
    <property type="entry name" value="MeaB"/>
    <property type="match status" value="1"/>
</dbReference>
<protein>
    <submittedName>
        <fullName evidence="2">Methylmalonyl Co-A mutase-associated GTPase MeaB</fullName>
        <ecNumber evidence="2">3.6.5.-</ecNumber>
    </submittedName>
</protein>
<dbReference type="Gene3D" id="1.10.287.130">
    <property type="match status" value="1"/>
</dbReference>
<keyword evidence="3" id="KW-1185">Reference proteome</keyword>
<dbReference type="PANTHER" id="PTHR23408:SF3">
    <property type="entry name" value="METHYLMALONIC ACIDURIA TYPE A PROTEIN, MITOCHONDRIAL"/>
    <property type="match status" value="1"/>
</dbReference>
<dbReference type="GO" id="GO:0005737">
    <property type="term" value="C:cytoplasm"/>
    <property type="evidence" value="ECO:0007669"/>
    <property type="project" value="TreeGrafter"/>
</dbReference>
<dbReference type="InterPro" id="IPR005129">
    <property type="entry name" value="GTPase_ArgK"/>
</dbReference>
<dbReference type="SUPFAM" id="SSF52540">
    <property type="entry name" value="P-loop containing nucleoside triphosphate hydrolases"/>
    <property type="match status" value="1"/>
</dbReference>
<dbReference type="Gene3D" id="3.40.50.300">
    <property type="entry name" value="P-loop containing nucleotide triphosphate hydrolases"/>
    <property type="match status" value="1"/>
</dbReference>
<dbReference type="CDD" id="cd03114">
    <property type="entry name" value="MMAA-like"/>
    <property type="match status" value="1"/>
</dbReference>
<evidence type="ECO:0000256" key="1">
    <source>
        <dbReference type="ARBA" id="ARBA00009625"/>
    </source>
</evidence>
<dbReference type="EMBL" id="JACVEL010000003">
    <property type="protein sequence ID" value="MBC9811940.1"/>
    <property type="molecule type" value="Genomic_DNA"/>
</dbReference>
<name>A0A8J6PJ02_9FLAO</name>
<keyword evidence="2" id="KW-0378">Hydrolase</keyword>
<proteinExistence type="inferred from homology"/>
<dbReference type="GO" id="GO:0003924">
    <property type="term" value="F:GTPase activity"/>
    <property type="evidence" value="ECO:0007669"/>
    <property type="project" value="InterPro"/>
</dbReference>
<comment type="caution">
    <text evidence="2">The sequence shown here is derived from an EMBL/GenBank/DDBJ whole genome shotgun (WGS) entry which is preliminary data.</text>
</comment>
<dbReference type="AlphaFoldDB" id="A0A8J6PJ02"/>
<dbReference type="InterPro" id="IPR027417">
    <property type="entry name" value="P-loop_NTPase"/>
</dbReference>
<dbReference type="EC" id="3.6.5.-" evidence="2"/>
<comment type="similarity">
    <text evidence="1">Belongs to the SIMIBI class G3E GTPase family. ArgK/MeaB subfamily.</text>
</comment>
<dbReference type="Gene3D" id="1.20.5.170">
    <property type="match status" value="1"/>
</dbReference>
<dbReference type="NCBIfam" id="TIGR00750">
    <property type="entry name" value="lao"/>
    <property type="match status" value="1"/>
</dbReference>
<dbReference type="GO" id="GO:0005525">
    <property type="term" value="F:GTP binding"/>
    <property type="evidence" value="ECO:0007669"/>
    <property type="project" value="InterPro"/>
</dbReference>
<dbReference type="Proteomes" id="UP000652681">
    <property type="component" value="Unassembled WGS sequence"/>
</dbReference>
<sequence length="350" mass="39084">MDQQQHFDDWLKKRRQRKAELTVEKLYEGILNHEIPMLSSAITMIESTLDSDRVKSEALIKRCLPHTGQSIRIGITGVPGVGKSTFIECFGQLLVNAGRKVAILAIDPSSGTSGGSILGDKTRMEQLSQMKHVFIRPSAAGDTLGGVARKTRESIFLCEAAGFDTVLVETVGVGQSETLVHSMVDFFLLLMLSGAGDELQGIKRGIMEMADALVITKADGDNIKKANLARREYQNAMHLFPPKKNGWTPKALTCSSMANTNMELIWEAITSFENQTKINGHFFSDRKEQDKYWLRETLNEHILRSFYANEELLHQLRQLDNAVIEGKETSFSAAEKLYTLYIQQLSNGNI</sequence>
<gene>
    <name evidence="2" type="primary">meaB</name>
    <name evidence="2" type="ORF">H9Y05_05560</name>
</gene>